<reference evidence="5" key="1">
    <citation type="submission" date="2022-11" db="EMBL/GenBank/DDBJ databases">
        <title>Minimal conservation of predation-associated metabolite biosynthetic gene clusters underscores biosynthetic potential of Myxococcota including descriptions for ten novel species: Archangium lansinium sp. nov., Myxococcus landrumus sp. nov., Nannocystis bai.</title>
        <authorList>
            <person name="Ahearne A."/>
            <person name="Stevens C."/>
            <person name="Phillips K."/>
        </authorList>
    </citation>
    <scope>NUCLEOTIDE SEQUENCE</scope>
    <source>
        <strain evidence="5">Na p29</strain>
    </source>
</reference>
<dbReference type="InterPro" id="IPR001254">
    <property type="entry name" value="Trypsin_dom"/>
</dbReference>
<evidence type="ECO:0000313" key="5">
    <source>
        <dbReference type="EMBL" id="MCY1005208.1"/>
    </source>
</evidence>
<evidence type="ECO:0000313" key="6">
    <source>
        <dbReference type="Proteomes" id="UP001150924"/>
    </source>
</evidence>
<dbReference type="Proteomes" id="UP001150924">
    <property type="component" value="Unassembled WGS sequence"/>
</dbReference>
<dbReference type="InterPro" id="IPR018114">
    <property type="entry name" value="TRYPSIN_HIS"/>
</dbReference>
<accession>A0A9X3ETJ1</accession>
<evidence type="ECO:0000259" key="4">
    <source>
        <dbReference type="PROSITE" id="PS50240"/>
    </source>
</evidence>
<feature type="signal peptide" evidence="3">
    <location>
        <begin position="1"/>
        <end position="18"/>
    </location>
</feature>
<dbReference type="Pfam" id="PF00089">
    <property type="entry name" value="Trypsin"/>
    <property type="match status" value="1"/>
</dbReference>
<protein>
    <submittedName>
        <fullName evidence="5">Trypsin-like serine protease</fullName>
        <ecNumber evidence="5">3.4.21.-</ecNumber>
    </submittedName>
</protein>
<feature type="domain" description="Peptidase S1" evidence="4">
    <location>
        <begin position="26"/>
        <end position="245"/>
    </location>
</feature>
<comment type="similarity">
    <text evidence="1">Belongs to the peptidase S1 family.</text>
</comment>
<name>A0A9X3ETJ1_9BACT</name>
<dbReference type="PROSITE" id="PS00134">
    <property type="entry name" value="TRYPSIN_HIS"/>
    <property type="match status" value="1"/>
</dbReference>
<dbReference type="InterPro" id="IPR009003">
    <property type="entry name" value="Peptidase_S1_PA"/>
</dbReference>
<dbReference type="EC" id="3.4.21.-" evidence="5"/>
<dbReference type="AlphaFoldDB" id="A0A9X3ETJ1"/>
<sequence>MLQLGLVALLASPLPWTAPAPAPAPIYGGELVEPGAWPTAVAILIGDTMCTGTLVSPKVVLTAAHCLDNNPSPALMHVVVGDDVWTEFRTIASVASHGSHPDFCGTDTEVCKVDIWDYGYVMLEEPLVGVEPTRPLSDQAEWDAAMYIGAPITVVGFGDDEKSLNGFKRQVDVEIVRFSPSGLEFQAGGEGHDSCQGDSGGPAFVTLSSGEVVLAGVTSRGYTCGKGGFYAIPYAALCWLNQETGVDLRTDACEACDCLVTEPNRDDGCGCAAGGDAGGSLGLIVLTALAGFRRSGRRPARTSRR</sequence>
<dbReference type="RefSeq" id="WP_267766849.1">
    <property type="nucleotide sequence ID" value="NZ_JAPNKE010000002.1"/>
</dbReference>
<dbReference type="PANTHER" id="PTHR24276:SF98">
    <property type="entry name" value="FI18310P1-RELATED"/>
    <property type="match status" value="1"/>
</dbReference>
<dbReference type="PROSITE" id="PS50240">
    <property type="entry name" value="TRYPSIN_DOM"/>
    <property type="match status" value="1"/>
</dbReference>
<keyword evidence="5" id="KW-0645">Protease</keyword>
<dbReference type="SMART" id="SM00020">
    <property type="entry name" value="Tryp_SPc"/>
    <property type="match status" value="1"/>
</dbReference>
<dbReference type="InterPro" id="IPR043504">
    <property type="entry name" value="Peptidase_S1_PA_chymotrypsin"/>
</dbReference>
<proteinExistence type="inferred from homology"/>
<dbReference type="SUPFAM" id="SSF50494">
    <property type="entry name" value="Trypsin-like serine proteases"/>
    <property type="match status" value="1"/>
</dbReference>
<dbReference type="PRINTS" id="PR00722">
    <property type="entry name" value="CHYMOTRYPSIN"/>
</dbReference>
<dbReference type="GO" id="GO:0004252">
    <property type="term" value="F:serine-type endopeptidase activity"/>
    <property type="evidence" value="ECO:0007669"/>
    <property type="project" value="InterPro"/>
</dbReference>
<evidence type="ECO:0000256" key="1">
    <source>
        <dbReference type="ARBA" id="ARBA00007664"/>
    </source>
</evidence>
<organism evidence="5 6">
    <name type="scientific">Nannocystis pusilla</name>
    <dbReference type="NCBI Taxonomy" id="889268"/>
    <lineage>
        <taxon>Bacteria</taxon>
        <taxon>Pseudomonadati</taxon>
        <taxon>Myxococcota</taxon>
        <taxon>Polyangia</taxon>
        <taxon>Nannocystales</taxon>
        <taxon>Nannocystaceae</taxon>
        <taxon>Nannocystis</taxon>
    </lineage>
</organism>
<evidence type="ECO:0000256" key="2">
    <source>
        <dbReference type="ARBA" id="ARBA00023157"/>
    </source>
</evidence>
<dbReference type="InterPro" id="IPR050430">
    <property type="entry name" value="Peptidase_S1"/>
</dbReference>
<keyword evidence="6" id="KW-1185">Reference proteome</keyword>
<keyword evidence="5" id="KW-0378">Hydrolase</keyword>
<comment type="caution">
    <text evidence="5">The sequence shown here is derived from an EMBL/GenBank/DDBJ whole genome shotgun (WGS) entry which is preliminary data.</text>
</comment>
<evidence type="ECO:0000256" key="3">
    <source>
        <dbReference type="SAM" id="SignalP"/>
    </source>
</evidence>
<gene>
    <name evidence="5" type="ORF">OV079_06405</name>
</gene>
<dbReference type="GO" id="GO:0006508">
    <property type="term" value="P:proteolysis"/>
    <property type="evidence" value="ECO:0007669"/>
    <property type="project" value="UniProtKB-KW"/>
</dbReference>
<dbReference type="EMBL" id="JAPNKE010000002">
    <property type="protein sequence ID" value="MCY1005208.1"/>
    <property type="molecule type" value="Genomic_DNA"/>
</dbReference>
<keyword evidence="2" id="KW-1015">Disulfide bond</keyword>
<dbReference type="Gene3D" id="2.40.10.10">
    <property type="entry name" value="Trypsin-like serine proteases"/>
    <property type="match status" value="1"/>
</dbReference>
<feature type="chain" id="PRO_5040772021" evidence="3">
    <location>
        <begin position="19"/>
        <end position="305"/>
    </location>
</feature>
<dbReference type="PANTHER" id="PTHR24276">
    <property type="entry name" value="POLYSERASE-RELATED"/>
    <property type="match status" value="1"/>
</dbReference>
<dbReference type="InterPro" id="IPR001314">
    <property type="entry name" value="Peptidase_S1A"/>
</dbReference>
<keyword evidence="3" id="KW-0732">Signal</keyword>